<evidence type="ECO:0000256" key="7">
    <source>
        <dbReference type="HAMAP-Rule" id="MF_00060"/>
    </source>
</evidence>
<dbReference type="Pfam" id="PF01975">
    <property type="entry name" value="SurE"/>
    <property type="match status" value="1"/>
</dbReference>
<protein>
    <recommendedName>
        <fullName evidence="7">5'-nucleotidase SurE</fullName>
        <ecNumber evidence="7">3.1.3.5</ecNumber>
    </recommendedName>
    <alternativeName>
        <fullName evidence="7">Nucleoside 5'-monophosphate phosphohydrolase</fullName>
    </alternativeName>
</protein>
<dbReference type="SUPFAM" id="SSF64167">
    <property type="entry name" value="SurE-like"/>
    <property type="match status" value="1"/>
</dbReference>
<feature type="binding site" evidence="7">
    <location>
        <position position="9"/>
    </location>
    <ligand>
        <name>a divalent metal cation</name>
        <dbReference type="ChEBI" id="CHEBI:60240"/>
    </ligand>
</feature>
<evidence type="ECO:0000256" key="6">
    <source>
        <dbReference type="ARBA" id="ARBA00022801"/>
    </source>
</evidence>
<comment type="catalytic activity">
    <reaction evidence="1 7">
        <text>a ribonucleoside 5'-phosphate + H2O = a ribonucleoside + phosphate</text>
        <dbReference type="Rhea" id="RHEA:12484"/>
        <dbReference type="ChEBI" id="CHEBI:15377"/>
        <dbReference type="ChEBI" id="CHEBI:18254"/>
        <dbReference type="ChEBI" id="CHEBI:43474"/>
        <dbReference type="ChEBI" id="CHEBI:58043"/>
        <dbReference type="EC" id="3.1.3.5"/>
    </reaction>
</comment>
<evidence type="ECO:0000256" key="5">
    <source>
        <dbReference type="ARBA" id="ARBA00022741"/>
    </source>
</evidence>
<feature type="binding site" evidence="7">
    <location>
        <position position="46"/>
    </location>
    <ligand>
        <name>a divalent metal cation</name>
        <dbReference type="ChEBI" id="CHEBI:60240"/>
    </ligand>
</feature>
<dbReference type="InterPro" id="IPR002828">
    <property type="entry name" value="SurE-like_Pase/nucleotidase"/>
</dbReference>
<evidence type="ECO:0000259" key="8">
    <source>
        <dbReference type="Pfam" id="PF01975"/>
    </source>
</evidence>
<evidence type="ECO:0000256" key="3">
    <source>
        <dbReference type="ARBA" id="ARBA00022490"/>
    </source>
</evidence>
<evidence type="ECO:0000313" key="10">
    <source>
        <dbReference type="Proteomes" id="UP001595528"/>
    </source>
</evidence>
<dbReference type="HAMAP" id="MF_00060">
    <property type="entry name" value="SurE"/>
    <property type="match status" value="1"/>
</dbReference>
<feature type="binding site" evidence="7">
    <location>
        <position position="99"/>
    </location>
    <ligand>
        <name>a divalent metal cation</name>
        <dbReference type="ChEBI" id="CHEBI:60240"/>
    </ligand>
</feature>
<comment type="function">
    <text evidence="7">Nucleotidase that shows phosphatase activity on nucleoside 5'-monophosphates.</text>
</comment>
<keyword evidence="3 7" id="KW-0963">Cytoplasm</keyword>
<comment type="caution">
    <text evidence="9">The sequence shown here is derived from an EMBL/GenBank/DDBJ whole genome shotgun (WGS) entry which is preliminary data.</text>
</comment>
<dbReference type="PANTHER" id="PTHR30457:SF12">
    <property type="entry name" value="5'_3'-NUCLEOTIDASE SURE"/>
    <property type="match status" value="1"/>
</dbReference>
<comment type="subcellular location">
    <subcellularLocation>
        <location evidence="7">Cytoplasm</location>
    </subcellularLocation>
</comment>
<dbReference type="InterPro" id="IPR036523">
    <property type="entry name" value="SurE-like_sf"/>
</dbReference>
<dbReference type="RefSeq" id="WP_379900978.1">
    <property type="nucleotide sequence ID" value="NZ_JBHRTR010000028.1"/>
</dbReference>
<name>A0ABV7L0N1_9PROT</name>
<dbReference type="Proteomes" id="UP001595528">
    <property type="component" value="Unassembled WGS sequence"/>
</dbReference>
<keyword evidence="5 7" id="KW-0547">Nucleotide-binding</keyword>
<evidence type="ECO:0000313" key="9">
    <source>
        <dbReference type="EMBL" id="MFC3228142.1"/>
    </source>
</evidence>
<dbReference type="EC" id="3.1.3.5" evidence="7"/>
<dbReference type="NCBIfam" id="TIGR00087">
    <property type="entry name" value="surE"/>
    <property type="match status" value="1"/>
</dbReference>
<comment type="cofactor">
    <cofactor evidence="7">
        <name>a divalent metal cation</name>
        <dbReference type="ChEBI" id="CHEBI:60240"/>
    </cofactor>
    <text evidence="7">Binds 1 divalent metal cation per subunit.</text>
</comment>
<accession>A0ABV7L0N1</accession>
<reference evidence="10" key="1">
    <citation type="journal article" date="2019" name="Int. J. Syst. Evol. Microbiol.">
        <title>The Global Catalogue of Microorganisms (GCM) 10K type strain sequencing project: providing services to taxonomists for standard genome sequencing and annotation.</title>
        <authorList>
            <consortium name="The Broad Institute Genomics Platform"/>
            <consortium name="The Broad Institute Genome Sequencing Center for Infectious Disease"/>
            <person name="Wu L."/>
            <person name="Ma J."/>
        </authorList>
    </citation>
    <scope>NUCLEOTIDE SEQUENCE [LARGE SCALE GENOMIC DNA]</scope>
    <source>
        <strain evidence="10">KCTC 42964</strain>
    </source>
</reference>
<dbReference type="EMBL" id="JBHRTR010000028">
    <property type="protein sequence ID" value="MFC3228142.1"/>
    <property type="molecule type" value="Genomic_DNA"/>
</dbReference>
<evidence type="ECO:0000256" key="4">
    <source>
        <dbReference type="ARBA" id="ARBA00022723"/>
    </source>
</evidence>
<keyword evidence="10" id="KW-1185">Reference proteome</keyword>
<dbReference type="PANTHER" id="PTHR30457">
    <property type="entry name" value="5'-NUCLEOTIDASE SURE"/>
    <property type="match status" value="1"/>
</dbReference>
<dbReference type="Gene3D" id="3.40.1210.10">
    <property type="entry name" value="Survival protein SurE-like phosphatase/nucleotidase"/>
    <property type="match status" value="1"/>
</dbReference>
<organism evidence="9 10">
    <name type="scientific">Marinibaculum pumilum</name>
    <dbReference type="NCBI Taxonomy" id="1766165"/>
    <lineage>
        <taxon>Bacteria</taxon>
        <taxon>Pseudomonadati</taxon>
        <taxon>Pseudomonadota</taxon>
        <taxon>Alphaproteobacteria</taxon>
        <taxon>Rhodospirillales</taxon>
        <taxon>Rhodospirillaceae</taxon>
        <taxon>Marinibaculum</taxon>
    </lineage>
</organism>
<gene>
    <name evidence="7 9" type="primary">surE</name>
    <name evidence="9" type="ORF">ACFOGJ_12930</name>
</gene>
<dbReference type="InterPro" id="IPR030048">
    <property type="entry name" value="SurE"/>
</dbReference>
<comment type="similarity">
    <text evidence="2 7">Belongs to the SurE nucleotidase family.</text>
</comment>
<evidence type="ECO:0000256" key="1">
    <source>
        <dbReference type="ARBA" id="ARBA00000815"/>
    </source>
</evidence>
<dbReference type="GO" id="GO:0008254">
    <property type="term" value="F:3'-nucleotidase activity"/>
    <property type="evidence" value="ECO:0007669"/>
    <property type="project" value="UniProtKB-EC"/>
</dbReference>
<evidence type="ECO:0000256" key="2">
    <source>
        <dbReference type="ARBA" id="ARBA00011062"/>
    </source>
</evidence>
<dbReference type="NCBIfam" id="NF001490">
    <property type="entry name" value="PRK00346.1-4"/>
    <property type="match status" value="1"/>
</dbReference>
<proteinExistence type="inferred from homology"/>
<keyword evidence="4 7" id="KW-0479">Metal-binding</keyword>
<feature type="binding site" evidence="7">
    <location>
        <position position="10"/>
    </location>
    <ligand>
        <name>a divalent metal cation</name>
        <dbReference type="ChEBI" id="CHEBI:60240"/>
    </ligand>
</feature>
<feature type="domain" description="Survival protein SurE-like phosphatase/nucleotidase" evidence="8">
    <location>
        <begin position="4"/>
        <end position="192"/>
    </location>
</feature>
<keyword evidence="6 7" id="KW-0378">Hydrolase</keyword>
<sequence length="261" mass="28598">MRRILVTNDDGIHAPGIQLMEKLARGLCEREGSGEVWVVAPETEQSGKSHSLSLADPIRIRQLEERRIALRGSPTDCVVLGNNSIMAEAKPTMILSGINRGANLADDLTYSGTCAAAMEGVILGIPAIAMSQCFSNREDVPWRTAEAHGPALLQALLVAELPREVFVNVNFPPCEPDQVKGVRVTRQGRRKLNQAVVTPRTDPRGFDYYWLNFKHDVGDAPADTDLGAVAAGYISVTPLHLDMTQHDWRDPLQERLDGALK</sequence>